<dbReference type="InterPro" id="IPR043731">
    <property type="entry name" value="DUF5674"/>
</dbReference>
<comment type="caution">
    <text evidence="1">The sequence shown here is derived from an EMBL/GenBank/DDBJ whole genome shotgun (WGS) entry which is preliminary data.</text>
</comment>
<accession>A0A0G1NGD3</accession>
<dbReference type="Proteomes" id="UP000033966">
    <property type="component" value="Unassembled WGS sequence"/>
</dbReference>
<sequence length="116" mass="12829">MEIRIIKNGITLAELKAMASAEFGDVVKAVVDVGQGIMAVGGELHADEEVLLTEKADSKRENTWGINIYPTKSGDERIEFDSMINLKPSFGNRSRDVESVETREKIKSIFNKLASE</sequence>
<evidence type="ECO:0000313" key="1">
    <source>
        <dbReference type="EMBL" id="KKT92157.1"/>
    </source>
</evidence>
<protein>
    <submittedName>
        <fullName evidence="1">Uncharacterized protein</fullName>
    </submittedName>
</protein>
<gene>
    <name evidence="1" type="ORF">UW92_C0005G0004</name>
</gene>
<organism evidence="1 2">
    <name type="scientific">Candidatus Jorgensenbacteria bacterium GW2011_GWA2_45_13</name>
    <dbReference type="NCBI Taxonomy" id="1618662"/>
    <lineage>
        <taxon>Bacteria</taxon>
        <taxon>Candidatus Joergenseniibacteriota</taxon>
    </lineage>
</organism>
<dbReference type="Pfam" id="PF18924">
    <property type="entry name" value="DUF5674"/>
    <property type="match status" value="1"/>
</dbReference>
<dbReference type="EMBL" id="LCKF01000005">
    <property type="protein sequence ID" value="KKT92157.1"/>
    <property type="molecule type" value="Genomic_DNA"/>
</dbReference>
<proteinExistence type="predicted"/>
<evidence type="ECO:0000313" key="2">
    <source>
        <dbReference type="Proteomes" id="UP000033966"/>
    </source>
</evidence>
<reference evidence="1 2" key="1">
    <citation type="journal article" date="2015" name="Nature">
        <title>rRNA introns, odd ribosomes, and small enigmatic genomes across a large radiation of phyla.</title>
        <authorList>
            <person name="Brown C.T."/>
            <person name="Hug L.A."/>
            <person name="Thomas B.C."/>
            <person name="Sharon I."/>
            <person name="Castelle C.J."/>
            <person name="Singh A."/>
            <person name="Wilkins M.J."/>
            <person name="Williams K.H."/>
            <person name="Banfield J.F."/>
        </authorList>
    </citation>
    <scope>NUCLEOTIDE SEQUENCE [LARGE SCALE GENOMIC DNA]</scope>
</reference>
<dbReference type="AlphaFoldDB" id="A0A0G1NGD3"/>
<name>A0A0G1NGD3_9BACT</name>